<dbReference type="EMBL" id="AM902716">
    <property type="protein sequence ID" value="CAP41977.1"/>
    <property type="molecule type" value="Genomic_DNA"/>
</dbReference>
<sequence length="132" mass="14182">MTQHTAAPPAGPEKHYHDQLAQGRFQIQCCQACSQAVFYPRVICPHCGSGQLDWITPSGKGTVYSTTVVRRKPEHGGDYNVALIDLEEGVRMMSRVEGIAPEAVTIGMAVQASVVDAGDSKLVVFKQIGGRA</sequence>
<organism evidence="3 4">
    <name type="scientific">Bordetella petrii (strain ATCC BAA-461 / DSM 12804 / CCUG 43448 / CIP 107267 / Se-1111R)</name>
    <dbReference type="NCBI Taxonomy" id="340100"/>
    <lineage>
        <taxon>Bacteria</taxon>
        <taxon>Pseudomonadati</taxon>
        <taxon>Pseudomonadota</taxon>
        <taxon>Betaproteobacteria</taxon>
        <taxon>Burkholderiales</taxon>
        <taxon>Alcaligenaceae</taxon>
        <taxon>Bordetella</taxon>
    </lineage>
</organism>
<dbReference type="Proteomes" id="UP000001225">
    <property type="component" value="Chromosome"/>
</dbReference>
<feature type="domain" description="ChsH2 C-terminal OB-fold" evidence="1">
    <location>
        <begin position="54"/>
        <end position="114"/>
    </location>
</feature>
<evidence type="ECO:0000313" key="4">
    <source>
        <dbReference type="Proteomes" id="UP000001225"/>
    </source>
</evidence>
<dbReference type="Pfam" id="PF12172">
    <property type="entry name" value="zf-ChsH2"/>
    <property type="match status" value="1"/>
</dbReference>
<dbReference type="Gene3D" id="6.10.30.10">
    <property type="match status" value="1"/>
</dbReference>
<dbReference type="InterPro" id="IPR022002">
    <property type="entry name" value="ChsH2_Znr"/>
</dbReference>
<dbReference type="PANTHER" id="PTHR34075">
    <property type="entry name" value="BLR3430 PROTEIN"/>
    <property type="match status" value="1"/>
</dbReference>
<dbReference type="PANTHER" id="PTHR34075:SF5">
    <property type="entry name" value="BLR3430 PROTEIN"/>
    <property type="match status" value="1"/>
</dbReference>
<dbReference type="InterPro" id="IPR052513">
    <property type="entry name" value="Thioester_dehydratase-like"/>
</dbReference>
<dbReference type="STRING" id="94624.Bpet1638"/>
<dbReference type="InterPro" id="IPR002878">
    <property type="entry name" value="ChsH2_C"/>
</dbReference>
<dbReference type="eggNOG" id="COG1545">
    <property type="taxonomic scope" value="Bacteria"/>
</dbReference>
<keyword evidence="4" id="KW-1185">Reference proteome</keyword>
<evidence type="ECO:0000259" key="1">
    <source>
        <dbReference type="Pfam" id="PF01796"/>
    </source>
</evidence>
<protein>
    <recommendedName>
        <fullName evidence="5">DNA-binding protein</fullName>
    </recommendedName>
</protein>
<dbReference type="SUPFAM" id="SSF50249">
    <property type="entry name" value="Nucleic acid-binding proteins"/>
    <property type="match status" value="1"/>
</dbReference>
<dbReference type="Pfam" id="PF01796">
    <property type="entry name" value="OB_ChsH2_C"/>
    <property type="match status" value="1"/>
</dbReference>
<dbReference type="AlphaFoldDB" id="A9IGQ7"/>
<dbReference type="InterPro" id="IPR012340">
    <property type="entry name" value="NA-bd_OB-fold"/>
</dbReference>
<proteinExistence type="predicted"/>
<accession>A9IGQ7</accession>
<name>A9IGQ7_BORPD</name>
<gene>
    <name evidence="3" type="ordered locus">Bpet1638</name>
</gene>
<evidence type="ECO:0000313" key="3">
    <source>
        <dbReference type="EMBL" id="CAP41977.1"/>
    </source>
</evidence>
<reference evidence="3 4" key="1">
    <citation type="journal article" date="2008" name="BMC Genomics">
        <title>The missing link: Bordetella petrii is endowed with both the metabolic versatility of environmental bacteria and virulence traits of pathogenic Bordetellae.</title>
        <authorList>
            <person name="Gross R."/>
            <person name="Guzman C.A."/>
            <person name="Sebaihia M."/>
            <person name="Martins Dos Santos V.A."/>
            <person name="Pieper D.H."/>
            <person name="Koebnik R."/>
            <person name="Lechner M."/>
            <person name="Bartels D."/>
            <person name="Buhrmester J."/>
            <person name="Choudhuri J.V."/>
            <person name="Ebensen T."/>
            <person name="Gaigalat L."/>
            <person name="Herrmann S."/>
            <person name="Khachane A.N."/>
            <person name="Larisch C."/>
            <person name="Link S."/>
            <person name="Linke B."/>
            <person name="Meyer F."/>
            <person name="Mormann S."/>
            <person name="Nakunst D."/>
            <person name="Rueckert C."/>
            <person name="Schneiker-Bekel S."/>
            <person name="Schulze K."/>
            <person name="Vorhoelter F.J."/>
            <person name="Yevsa T."/>
            <person name="Engle J.T."/>
            <person name="Goldman W.E."/>
            <person name="Puehler A."/>
            <person name="Goebel U.B."/>
            <person name="Goesmann A."/>
            <person name="Bloecker H."/>
            <person name="Kaiser O."/>
            <person name="Martinez-Arias R."/>
        </authorList>
    </citation>
    <scope>NUCLEOTIDE SEQUENCE [LARGE SCALE GENOMIC DNA]</scope>
    <source>
        <strain evidence="4">ATCC BAA-461 / DSM 12804 / CCUG 43448 / CIP 107267 / Se-1111R</strain>
    </source>
</reference>
<evidence type="ECO:0008006" key="5">
    <source>
        <dbReference type="Google" id="ProtNLM"/>
    </source>
</evidence>
<dbReference type="KEGG" id="bpt:Bpet1638"/>
<feature type="domain" description="ChsH2 rubredoxin-like zinc ribbon" evidence="2">
    <location>
        <begin position="18"/>
        <end position="53"/>
    </location>
</feature>
<evidence type="ECO:0000259" key="2">
    <source>
        <dbReference type="Pfam" id="PF12172"/>
    </source>
</evidence>